<sequence>MKYILIFCASFLSMNNVFADELSVFENNYKNINSLKNKLEQLELKKKIQEVEIKILQNESILNPKVINTPQIDKPKAVVKVKFMDESDVFDPKLVKLLYLVGNNEEKTAVLSYKNKTQNVKDGGYYYGWRLKINNRNVVISKGSNAVAL</sequence>
<dbReference type="EnsemblBacteria" id="AAW87939">
    <property type="protein sequence ID" value="AAW87939"/>
    <property type="gene ID" value="VF_A0869"/>
</dbReference>
<evidence type="ECO:0000256" key="2">
    <source>
        <dbReference type="SAM" id="SignalP"/>
    </source>
</evidence>
<dbReference type="HOGENOM" id="CLU_1748900_0_0_6"/>
<gene>
    <name evidence="3" type="primary">tcpS</name>
    <name evidence="3" type="ordered locus">VF_A0869</name>
</gene>
<feature type="chain" id="PRO_5004255768" evidence="2">
    <location>
        <begin position="20"/>
        <end position="149"/>
    </location>
</feature>
<evidence type="ECO:0000256" key="1">
    <source>
        <dbReference type="SAM" id="Coils"/>
    </source>
</evidence>
<keyword evidence="2" id="KW-0732">Signal</keyword>
<dbReference type="RefSeq" id="WP_011263686.1">
    <property type="nucleotide sequence ID" value="NC_006841.2"/>
</dbReference>
<dbReference type="GeneID" id="54166187"/>
<reference evidence="3 4" key="2">
    <citation type="journal article" date="2008" name="BMC Genomics">
        <title>Comparative genomics-based investigation of resequencing targets in Vibrio fischeri: focus on point miscalls and artefactual expansions.</title>
        <authorList>
            <person name="Mandel M.J."/>
            <person name="Stabb E.V."/>
            <person name="Ruby E.G."/>
        </authorList>
    </citation>
    <scope>NUCLEOTIDE SEQUENCE [LARGE SCALE GENOMIC DNA]</scope>
    <source>
        <strain evidence="4">ATCC 700601 / ES114</strain>
    </source>
</reference>
<dbReference type="EMBL" id="CP000021">
    <property type="protein sequence ID" value="AAW87939.1"/>
    <property type="molecule type" value="Genomic_DNA"/>
</dbReference>
<keyword evidence="1" id="KW-0175">Coiled coil</keyword>
<accession>Q5DZ57</accession>
<feature type="coiled-coil region" evidence="1">
    <location>
        <begin position="22"/>
        <end position="59"/>
    </location>
</feature>
<dbReference type="InterPro" id="IPR020213">
    <property type="entry name" value="Toxin-coreg_pilus_synth_TcpS"/>
</dbReference>
<dbReference type="STRING" id="312309.VF_A0869"/>
<reference evidence="3 4" key="1">
    <citation type="journal article" date="2005" name="Proc. Natl. Acad. Sci. U.S.A.">
        <title>Complete genome sequence of Vibrio fischeri: a symbiotic bacterium with pathogenic congeners.</title>
        <authorList>
            <person name="Ruby E.G."/>
            <person name="Urbanowski M."/>
            <person name="Campbell J."/>
            <person name="Dunn A."/>
            <person name="Faini M."/>
            <person name="Gunsalus R."/>
            <person name="Lostroh P."/>
            <person name="Lupp C."/>
            <person name="McCann J."/>
            <person name="Millikan D."/>
            <person name="Schaefer A."/>
            <person name="Stabb E."/>
            <person name="Stevens A."/>
            <person name="Visick K."/>
            <person name="Whistler C."/>
            <person name="Greenberg E.P."/>
        </authorList>
    </citation>
    <scope>NUCLEOTIDE SEQUENCE [LARGE SCALE GENOMIC DNA]</scope>
    <source>
        <strain evidence="4">ATCC 700601 / ES114</strain>
    </source>
</reference>
<organism evidence="3 4">
    <name type="scientific">Aliivibrio fischeri (strain ATCC 700601 / ES114)</name>
    <name type="common">Vibrio fischeri</name>
    <dbReference type="NCBI Taxonomy" id="312309"/>
    <lineage>
        <taxon>Bacteria</taxon>
        <taxon>Pseudomonadati</taxon>
        <taxon>Pseudomonadota</taxon>
        <taxon>Gammaproteobacteria</taxon>
        <taxon>Vibrionales</taxon>
        <taxon>Vibrionaceae</taxon>
        <taxon>Aliivibrio</taxon>
    </lineage>
</organism>
<dbReference type="Pfam" id="PF17456">
    <property type="entry name" value="TcpS"/>
    <property type="match status" value="1"/>
</dbReference>
<dbReference type="KEGG" id="vfi:VF_A0869"/>
<keyword evidence="4" id="KW-1185">Reference proteome</keyword>
<protein>
    <submittedName>
        <fullName evidence="3">Toxin coregulated pilus biosynthesis protein TcpS</fullName>
    </submittedName>
</protein>
<dbReference type="PATRIC" id="fig|312309.11.peg.3469"/>
<dbReference type="eggNOG" id="ENOG50324BM">
    <property type="taxonomic scope" value="Bacteria"/>
</dbReference>
<feature type="signal peptide" evidence="2">
    <location>
        <begin position="1"/>
        <end position="19"/>
    </location>
</feature>
<name>Q5DZ57_ALIF1</name>
<evidence type="ECO:0000313" key="3">
    <source>
        <dbReference type="EMBL" id="AAW87939.1"/>
    </source>
</evidence>
<proteinExistence type="predicted"/>
<evidence type="ECO:0000313" key="4">
    <source>
        <dbReference type="Proteomes" id="UP000000537"/>
    </source>
</evidence>
<dbReference type="AlphaFoldDB" id="Q5DZ57"/>
<dbReference type="Proteomes" id="UP000000537">
    <property type="component" value="Chromosome II"/>
</dbReference>